<protein>
    <recommendedName>
        <fullName evidence="1">Peptidase M16 N-terminal domain-containing protein</fullName>
    </recommendedName>
</protein>
<dbReference type="Pfam" id="PF00675">
    <property type="entry name" value="Peptidase_M16"/>
    <property type="match status" value="1"/>
</dbReference>
<sequence>MSKNISVFFNNVKKISTGKPDRAICWPKPSYGPMETHRSELMNGIKIVAAKTSGALMAACTIMFQAGSRYESPDFLGATHFLRAASMGSGCCYTAFLKLRVLQQRGAYLTCSSDRQSISYTLRCPLPYFGELKYYLLDTAARCCYHDWEVTDRKPLVRGDLARINPEERVIDLIQKAFWAGPLANSIYCDEHRIDDMSGELLNNYVKTYFKTTNCCVASVGIPFEETMMLADKIDSRRDKPLLKPHPKSRPRAGFEYYDLGSGSDTWIAVAVPGCGTDDITNLYKQAIIASACGAGNMQQGQHELDRIPEPPLGFMSGDDVFTNFKAFNISYADTGIFGIMAKTRSVTANRTAYAVTEFLSNIGDLDFKQIQDGKKRLQLNLAIHEEDCVKVAEGLGLQLANNVRIDSLQESINIIDTISLDEVKATAMCLSRSSNEMAVAVVGDLSVVPNDHEIFKK</sequence>
<keyword evidence="3" id="KW-1185">Reference proteome</keyword>
<dbReference type="SUPFAM" id="SSF63411">
    <property type="entry name" value="LuxS/MPP-like metallohydrolase"/>
    <property type="match status" value="2"/>
</dbReference>
<dbReference type="PANTHER" id="PTHR11851:SF226">
    <property type="entry name" value="CYTOCHROME B-C1 COMPLEX SUBUNIT 2, MITOCHONDRIAL"/>
    <property type="match status" value="1"/>
</dbReference>
<dbReference type="GO" id="GO:0005739">
    <property type="term" value="C:mitochondrion"/>
    <property type="evidence" value="ECO:0007669"/>
    <property type="project" value="TreeGrafter"/>
</dbReference>
<evidence type="ECO:0000313" key="2">
    <source>
        <dbReference type="EMBL" id="CAH2087326.1"/>
    </source>
</evidence>
<organism evidence="2 3">
    <name type="scientific">Euphydryas editha</name>
    <name type="common">Edith's checkerspot</name>
    <dbReference type="NCBI Taxonomy" id="104508"/>
    <lineage>
        <taxon>Eukaryota</taxon>
        <taxon>Metazoa</taxon>
        <taxon>Ecdysozoa</taxon>
        <taxon>Arthropoda</taxon>
        <taxon>Hexapoda</taxon>
        <taxon>Insecta</taxon>
        <taxon>Pterygota</taxon>
        <taxon>Neoptera</taxon>
        <taxon>Endopterygota</taxon>
        <taxon>Lepidoptera</taxon>
        <taxon>Glossata</taxon>
        <taxon>Ditrysia</taxon>
        <taxon>Papilionoidea</taxon>
        <taxon>Nymphalidae</taxon>
        <taxon>Nymphalinae</taxon>
        <taxon>Euphydryas</taxon>
    </lineage>
</organism>
<evidence type="ECO:0000313" key="3">
    <source>
        <dbReference type="Proteomes" id="UP001153954"/>
    </source>
</evidence>
<dbReference type="EMBL" id="CAKOGL010000006">
    <property type="protein sequence ID" value="CAH2087326.1"/>
    <property type="molecule type" value="Genomic_DNA"/>
</dbReference>
<dbReference type="InterPro" id="IPR011765">
    <property type="entry name" value="Pept_M16_N"/>
</dbReference>
<dbReference type="InterPro" id="IPR011249">
    <property type="entry name" value="Metalloenz_LuxS/M16"/>
</dbReference>
<accession>A0AAU9TKF8</accession>
<evidence type="ECO:0000259" key="1">
    <source>
        <dbReference type="Pfam" id="PF00675"/>
    </source>
</evidence>
<reference evidence="2" key="1">
    <citation type="submission" date="2022-03" db="EMBL/GenBank/DDBJ databases">
        <authorList>
            <person name="Tunstrom K."/>
        </authorList>
    </citation>
    <scope>NUCLEOTIDE SEQUENCE</scope>
</reference>
<dbReference type="Gene3D" id="3.30.830.10">
    <property type="entry name" value="Metalloenzyme, LuxS/M16 peptidase-like"/>
    <property type="match status" value="2"/>
</dbReference>
<dbReference type="Proteomes" id="UP001153954">
    <property type="component" value="Unassembled WGS sequence"/>
</dbReference>
<dbReference type="PANTHER" id="PTHR11851">
    <property type="entry name" value="METALLOPROTEASE"/>
    <property type="match status" value="1"/>
</dbReference>
<proteinExistence type="predicted"/>
<dbReference type="GO" id="GO:0046872">
    <property type="term" value="F:metal ion binding"/>
    <property type="evidence" value="ECO:0007669"/>
    <property type="project" value="InterPro"/>
</dbReference>
<comment type="caution">
    <text evidence="2">The sequence shown here is derived from an EMBL/GenBank/DDBJ whole genome shotgun (WGS) entry which is preliminary data.</text>
</comment>
<gene>
    <name evidence="2" type="ORF">EEDITHA_LOCUS3599</name>
</gene>
<name>A0AAU9TKF8_EUPED</name>
<dbReference type="InterPro" id="IPR050361">
    <property type="entry name" value="MPP/UQCRC_Complex"/>
</dbReference>
<dbReference type="AlphaFoldDB" id="A0AAU9TKF8"/>
<feature type="domain" description="Peptidase M16 N-terminal" evidence="1">
    <location>
        <begin position="48"/>
        <end position="190"/>
    </location>
</feature>